<sequence length="409" mass="45098">MGSAPKQIPSTSIAADVMISSMTHSSLLKEGAREELQVPPSGSRPAPVLSMSSQQEHSDVNSEPDMSPALRHNKFYFDDGNVTFLVEDTLYRVHRSLFTRHSKLFVDEFFPDESEDGADTLQGNTIPIALDECCTCVVLYEIITRTYRSFRKHDVEGVSGWATVLHLATRWGFDSIRELAITSLTPIASPIDKVVFGHRYQVENWLMPGYTNLCARKESLTMDESRRLGLANVVMIANARQEIQRMSFMATANVCPWCNTTDAYSHRDFYGCSNVPVATCRSCSKPHPAELSLTEQSQMVKYLIPQSSLVKWDTPGGASYEEKEGTAIDDGVKAGGPSTGRSSDQPTVWVHGNETDENGPQVVSKIVEMKNGKGRAKGKGKKNGKGRAKEEEKGKKNGKGRAKGKGKKK</sequence>
<accession>A0A4S4MAH5</accession>
<organism evidence="2 3">
    <name type="scientific">Bondarzewia mesenterica</name>
    <dbReference type="NCBI Taxonomy" id="1095465"/>
    <lineage>
        <taxon>Eukaryota</taxon>
        <taxon>Fungi</taxon>
        <taxon>Dikarya</taxon>
        <taxon>Basidiomycota</taxon>
        <taxon>Agaricomycotina</taxon>
        <taxon>Agaricomycetes</taxon>
        <taxon>Russulales</taxon>
        <taxon>Bondarzewiaceae</taxon>
        <taxon>Bondarzewia</taxon>
    </lineage>
</organism>
<proteinExistence type="predicted"/>
<evidence type="ECO:0000313" key="3">
    <source>
        <dbReference type="Proteomes" id="UP000310158"/>
    </source>
</evidence>
<keyword evidence="3" id="KW-1185">Reference proteome</keyword>
<evidence type="ECO:0000313" key="2">
    <source>
        <dbReference type="EMBL" id="THH21541.1"/>
    </source>
</evidence>
<feature type="region of interest" description="Disordered" evidence="1">
    <location>
        <begin position="31"/>
        <end position="66"/>
    </location>
</feature>
<protein>
    <recommendedName>
        <fullName evidence="4">BTB domain-containing protein</fullName>
    </recommendedName>
</protein>
<evidence type="ECO:0008006" key="4">
    <source>
        <dbReference type="Google" id="ProtNLM"/>
    </source>
</evidence>
<comment type="caution">
    <text evidence="2">The sequence shown here is derived from an EMBL/GenBank/DDBJ whole genome shotgun (WGS) entry which is preliminary data.</text>
</comment>
<dbReference type="EMBL" id="SGPL01000001">
    <property type="protein sequence ID" value="THH21541.1"/>
    <property type="molecule type" value="Genomic_DNA"/>
</dbReference>
<feature type="compositionally biased region" description="Basic and acidic residues" evidence="1">
    <location>
        <begin position="320"/>
        <end position="332"/>
    </location>
</feature>
<evidence type="ECO:0000256" key="1">
    <source>
        <dbReference type="SAM" id="MobiDB-lite"/>
    </source>
</evidence>
<dbReference type="OrthoDB" id="2367075at2759"/>
<name>A0A4S4MAH5_9AGAM</name>
<feature type="compositionally biased region" description="Basic residues" evidence="1">
    <location>
        <begin position="372"/>
        <end position="386"/>
    </location>
</feature>
<gene>
    <name evidence="2" type="ORF">EW146_g57</name>
</gene>
<dbReference type="AlphaFoldDB" id="A0A4S4MAH5"/>
<feature type="compositionally biased region" description="Basic residues" evidence="1">
    <location>
        <begin position="396"/>
        <end position="409"/>
    </location>
</feature>
<reference evidence="2 3" key="1">
    <citation type="submission" date="2019-02" db="EMBL/GenBank/DDBJ databases">
        <title>Genome sequencing of the rare red list fungi Bondarzewia mesenterica.</title>
        <authorList>
            <person name="Buettner E."/>
            <person name="Kellner H."/>
        </authorList>
    </citation>
    <scope>NUCLEOTIDE SEQUENCE [LARGE SCALE GENOMIC DNA]</scope>
    <source>
        <strain evidence="2 3">DSM 108281</strain>
    </source>
</reference>
<dbReference type="Proteomes" id="UP000310158">
    <property type="component" value="Unassembled WGS sequence"/>
</dbReference>
<feature type="region of interest" description="Disordered" evidence="1">
    <location>
        <begin position="315"/>
        <end position="409"/>
    </location>
</feature>